<dbReference type="InterPro" id="IPR024747">
    <property type="entry name" value="Pyridox_Oxase-rel"/>
</dbReference>
<accession>A0A1I2TQA2</accession>
<sequence>MKKDLLTDSEANAFLAGQTWGRLATIGPEGPYITPLHYALDNDKIYFHSSPKGKKIANIAADSRVCFEVSQLIDILEHDNPCKFSTRFISVQVFGKAYLVQEMEEKLAALNLLVKRFVKGEFAPVYDEQASKVAVIALHIERISARESKD</sequence>
<evidence type="ECO:0008006" key="3">
    <source>
        <dbReference type="Google" id="ProtNLM"/>
    </source>
</evidence>
<reference evidence="2" key="1">
    <citation type="submission" date="2016-10" db="EMBL/GenBank/DDBJ databases">
        <authorList>
            <person name="Varghese N."/>
            <person name="Submissions S."/>
        </authorList>
    </citation>
    <scope>NUCLEOTIDE SEQUENCE [LARGE SCALE GENOMIC DNA]</scope>
    <source>
        <strain evidence="2">DSM 17038</strain>
    </source>
</reference>
<dbReference type="Proteomes" id="UP000199337">
    <property type="component" value="Unassembled WGS sequence"/>
</dbReference>
<evidence type="ECO:0000313" key="2">
    <source>
        <dbReference type="Proteomes" id="UP000199337"/>
    </source>
</evidence>
<dbReference type="STRING" id="341036.SAMN05660649_02317"/>
<name>A0A1I2TQA2_9FIRM</name>
<dbReference type="AlphaFoldDB" id="A0A1I2TQA2"/>
<dbReference type="InterPro" id="IPR012349">
    <property type="entry name" value="Split_barrel_FMN-bd"/>
</dbReference>
<dbReference type="EMBL" id="FOOX01000007">
    <property type="protein sequence ID" value="SFG65567.1"/>
    <property type="molecule type" value="Genomic_DNA"/>
</dbReference>
<dbReference type="Gene3D" id="2.30.110.10">
    <property type="entry name" value="Electron Transport, Fmn-binding Protein, Chain A"/>
    <property type="match status" value="1"/>
</dbReference>
<dbReference type="PANTHER" id="PTHR34071:SF2">
    <property type="entry name" value="FLAVIN-NUCLEOTIDE-BINDING PROTEIN"/>
    <property type="match status" value="1"/>
</dbReference>
<gene>
    <name evidence="1" type="ORF">SAMN05660649_02317</name>
</gene>
<evidence type="ECO:0000313" key="1">
    <source>
        <dbReference type="EMBL" id="SFG65567.1"/>
    </source>
</evidence>
<dbReference type="PANTHER" id="PTHR34071">
    <property type="entry name" value="5-NITROIMIDAZOLE ANTIBIOTICS RESISTANCE PROTEIN, NIMA-FAMILY-RELATED PROTEIN-RELATED"/>
    <property type="match status" value="1"/>
</dbReference>
<dbReference type="RefSeq" id="WP_165613484.1">
    <property type="nucleotide sequence ID" value="NZ_FOOX01000007.1"/>
</dbReference>
<dbReference type="Pfam" id="PF12900">
    <property type="entry name" value="Pyridox_ox_2"/>
    <property type="match status" value="1"/>
</dbReference>
<protein>
    <recommendedName>
        <fullName evidence="3">Nitroimidazol reductase NimA, pyridoxamine 5'-phosphate oxidase superfamily</fullName>
    </recommendedName>
</protein>
<proteinExistence type="predicted"/>
<dbReference type="SUPFAM" id="SSF50475">
    <property type="entry name" value="FMN-binding split barrel"/>
    <property type="match status" value="1"/>
</dbReference>
<keyword evidence="2" id="KW-1185">Reference proteome</keyword>
<organism evidence="1 2">
    <name type="scientific">Desulfotruncus arcticus DSM 17038</name>
    <dbReference type="NCBI Taxonomy" id="1121424"/>
    <lineage>
        <taxon>Bacteria</taxon>
        <taxon>Bacillati</taxon>
        <taxon>Bacillota</taxon>
        <taxon>Clostridia</taxon>
        <taxon>Eubacteriales</taxon>
        <taxon>Desulfallaceae</taxon>
        <taxon>Desulfotruncus</taxon>
    </lineage>
</organism>